<proteinExistence type="predicted"/>
<reference evidence="1 2" key="1">
    <citation type="journal article" date="2018" name="Front. Plant Sci.">
        <title>Red Clover (Trifolium pratense) and Zigzag Clover (T. medium) - A Picture of Genomic Similarities and Differences.</title>
        <authorList>
            <person name="Dluhosova J."/>
            <person name="Istvanek J."/>
            <person name="Nedelnik J."/>
            <person name="Repkova J."/>
        </authorList>
    </citation>
    <scope>NUCLEOTIDE SEQUENCE [LARGE SCALE GENOMIC DNA]</scope>
    <source>
        <strain evidence="2">cv. 10/8</strain>
        <tissue evidence="1">Leaf</tissue>
    </source>
</reference>
<accession>A0A392U7S4</accession>
<feature type="non-terminal residue" evidence="1">
    <location>
        <position position="1"/>
    </location>
</feature>
<organism evidence="1 2">
    <name type="scientific">Trifolium medium</name>
    <dbReference type="NCBI Taxonomy" id="97028"/>
    <lineage>
        <taxon>Eukaryota</taxon>
        <taxon>Viridiplantae</taxon>
        <taxon>Streptophyta</taxon>
        <taxon>Embryophyta</taxon>
        <taxon>Tracheophyta</taxon>
        <taxon>Spermatophyta</taxon>
        <taxon>Magnoliopsida</taxon>
        <taxon>eudicotyledons</taxon>
        <taxon>Gunneridae</taxon>
        <taxon>Pentapetalae</taxon>
        <taxon>rosids</taxon>
        <taxon>fabids</taxon>
        <taxon>Fabales</taxon>
        <taxon>Fabaceae</taxon>
        <taxon>Papilionoideae</taxon>
        <taxon>50 kb inversion clade</taxon>
        <taxon>NPAAA clade</taxon>
        <taxon>Hologalegina</taxon>
        <taxon>IRL clade</taxon>
        <taxon>Trifolieae</taxon>
        <taxon>Trifolium</taxon>
    </lineage>
</organism>
<dbReference type="Proteomes" id="UP000265520">
    <property type="component" value="Unassembled WGS sequence"/>
</dbReference>
<keyword evidence="2" id="KW-1185">Reference proteome</keyword>
<evidence type="ECO:0000313" key="1">
    <source>
        <dbReference type="EMBL" id="MCI67805.1"/>
    </source>
</evidence>
<sequence>DPGGTRLVTTSPLPEPLDWTHGTVAITPPPPEPPDCKYTAMIGTACQ</sequence>
<comment type="caution">
    <text evidence="1">The sequence shown here is derived from an EMBL/GenBank/DDBJ whole genome shotgun (WGS) entry which is preliminary data.</text>
</comment>
<feature type="non-terminal residue" evidence="1">
    <location>
        <position position="47"/>
    </location>
</feature>
<evidence type="ECO:0000313" key="2">
    <source>
        <dbReference type="Proteomes" id="UP000265520"/>
    </source>
</evidence>
<dbReference type="AlphaFoldDB" id="A0A392U7S4"/>
<protein>
    <submittedName>
        <fullName evidence="1">Uncharacterized protein</fullName>
    </submittedName>
</protein>
<name>A0A392U7S4_9FABA</name>
<dbReference type="EMBL" id="LXQA010723997">
    <property type="protein sequence ID" value="MCI67805.1"/>
    <property type="molecule type" value="Genomic_DNA"/>
</dbReference>